<dbReference type="InterPro" id="IPR037185">
    <property type="entry name" value="EmrE-like"/>
</dbReference>
<keyword evidence="1" id="KW-0472">Membrane</keyword>
<accession>A0A849SGJ8</accession>
<dbReference type="SUPFAM" id="SSF103481">
    <property type="entry name" value="Multidrug resistance efflux transporter EmrE"/>
    <property type="match status" value="2"/>
</dbReference>
<sequence>MTSLTVALVLASALLHSIWNLWAKQIGPTHRSTTVMWALTVISAVLYAPAVWLIAARDGARVEPSVIPWILASGAIHVGYFILLLRGYAHADLSVVYPVARGVGPLLSAVGAVLLLHEPFGMALAIGGGLVALGIAILTLRPGLFVAASAAEPAVASTGASGPPARAAFSRTAIGVGYGLATGATIALYTLWDGASVQRLALSPLLYYWGGEVVRVVLLTPFALRDRAGVARLWREQRVRVVGIATLSPLAYILVLFAYRHGSISRIAPMREVSILFGAWLGALVLGERDRMRRVIAALAFATGVVLLARG</sequence>
<feature type="transmembrane region" description="Helical" evidence="1">
    <location>
        <begin position="168"/>
        <end position="192"/>
    </location>
</feature>
<feature type="transmembrane region" description="Helical" evidence="1">
    <location>
        <begin position="66"/>
        <end position="89"/>
    </location>
</feature>
<gene>
    <name evidence="3" type="ORF">HOP12_05345</name>
</gene>
<keyword evidence="1" id="KW-1133">Transmembrane helix</keyword>
<evidence type="ECO:0000313" key="4">
    <source>
        <dbReference type="Proteomes" id="UP000580839"/>
    </source>
</evidence>
<dbReference type="InterPro" id="IPR000620">
    <property type="entry name" value="EamA_dom"/>
</dbReference>
<protein>
    <submittedName>
        <fullName evidence="3">EamA family transporter</fullName>
    </submittedName>
</protein>
<feature type="transmembrane region" description="Helical" evidence="1">
    <location>
        <begin position="204"/>
        <end position="224"/>
    </location>
</feature>
<reference evidence="3 4" key="1">
    <citation type="submission" date="2020-04" db="EMBL/GenBank/DDBJ databases">
        <title>Metagenomic profiling of ammonia- and methane-oxidizing microorganisms in a Dutch drinking water treatment plant.</title>
        <authorList>
            <person name="Poghosyan L."/>
            <person name="Leucker S."/>
        </authorList>
    </citation>
    <scope>NUCLEOTIDE SEQUENCE [LARGE SCALE GENOMIC DNA]</scope>
    <source>
        <strain evidence="3">S-RSF-IL-03</strain>
    </source>
</reference>
<evidence type="ECO:0000256" key="1">
    <source>
        <dbReference type="SAM" id="Phobius"/>
    </source>
</evidence>
<name>A0A849SGJ8_UNCEI</name>
<feature type="transmembrane region" description="Helical" evidence="1">
    <location>
        <begin position="270"/>
        <end position="286"/>
    </location>
</feature>
<feature type="transmembrane region" description="Helical" evidence="1">
    <location>
        <begin position="123"/>
        <end position="148"/>
    </location>
</feature>
<feature type="transmembrane region" description="Helical" evidence="1">
    <location>
        <begin position="239"/>
        <end position="258"/>
    </location>
</feature>
<evidence type="ECO:0000313" key="3">
    <source>
        <dbReference type="EMBL" id="NOT33581.1"/>
    </source>
</evidence>
<keyword evidence="1" id="KW-0812">Transmembrane</keyword>
<evidence type="ECO:0000259" key="2">
    <source>
        <dbReference type="Pfam" id="PF00892"/>
    </source>
</evidence>
<dbReference type="Pfam" id="PF00892">
    <property type="entry name" value="EamA"/>
    <property type="match status" value="1"/>
</dbReference>
<dbReference type="Proteomes" id="UP000580839">
    <property type="component" value="Unassembled WGS sequence"/>
</dbReference>
<dbReference type="EMBL" id="JABFRW010000055">
    <property type="protein sequence ID" value="NOT33581.1"/>
    <property type="molecule type" value="Genomic_DNA"/>
</dbReference>
<dbReference type="AlphaFoldDB" id="A0A849SGJ8"/>
<dbReference type="Gene3D" id="1.10.3730.20">
    <property type="match status" value="1"/>
</dbReference>
<feature type="transmembrane region" description="Helical" evidence="1">
    <location>
        <begin position="33"/>
        <end position="54"/>
    </location>
</feature>
<feature type="transmembrane region" description="Helical" evidence="1">
    <location>
        <begin position="95"/>
        <end position="116"/>
    </location>
</feature>
<organism evidence="3 4">
    <name type="scientific">Eiseniibacteriota bacterium</name>
    <dbReference type="NCBI Taxonomy" id="2212470"/>
    <lineage>
        <taxon>Bacteria</taxon>
        <taxon>Candidatus Eiseniibacteriota</taxon>
    </lineage>
</organism>
<feature type="domain" description="EamA" evidence="2">
    <location>
        <begin position="5"/>
        <end position="139"/>
    </location>
</feature>
<dbReference type="GO" id="GO:0016020">
    <property type="term" value="C:membrane"/>
    <property type="evidence" value="ECO:0007669"/>
    <property type="project" value="InterPro"/>
</dbReference>
<proteinExistence type="predicted"/>
<comment type="caution">
    <text evidence="3">The sequence shown here is derived from an EMBL/GenBank/DDBJ whole genome shotgun (WGS) entry which is preliminary data.</text>
</comment>